<protein>
    <submittedName>
        <fullName evidence="1">Uncharacterized protein</fullName>
    </submittedName>
</protein>
<keyword evidence="2" id="KW-1185">Reference proteome</keyword>
<reference evidence="1 2" key="2">
    <citation type="submission" date="2021-10" db="EMBL/GenBank/DDBJ databases">
        <authorList>
            <person name="Piombo E."/>
        </authorList>
    </citation>
    <scope>NUCLEOTIDE SEQUENCE [LARGE SCALE GENOMIC DNA]</scope>
</reference>
<comment type="caution">
    <text evidence="1">The sequence shown here is derived from an EMBL/GenBank/DDBJ whole genome shotgun (WGS) entry which is preliminary data.</text>
</comment>
<dbReference type="AlphaFoldDB" id="A0A9N9U3P7"/>
<organism evidence="1 2">
    <name type="scientific">Clonostachys byssicola</name>
    <dbReference type="NCBI Taxonomy" id="160290"/>
    <lineage>
        <taxon>Eukaryota</taxon>
        <taxon>Fungi</taxon>
        <taxon>Dikarya</taxon>
        <taxon>Ascomycota</taxon>
        <taxon>Pezizomycotina</taxon>
        <taxon>Sordariomycetes</taxon>
        <taxon>Hypocreomycetidae</taxon>
        <taxon>Hypocreales</taxon>
        <taxon>Bionectriaceae</taxon>
        <taxon>Clonostachys</taxon>
    </lineage>
</organism>
<accession>A0A9N9U3P7</accession>
<reference evidence="2" key="1">
    <citation type="submission" date="2019-06" db="EMBL/GenBank/DDBJ databases">
        <authorList>
            <person name="Broberg M."/>
        </authorList>
    </citation>
    <scope>NUCLEOTIDE SEQUENCE [LARGE SCALE GENOMIC DNA]</scope>
</reference>
<dbReference type="OrthoDB" id="5123372at2759"/>
<evidence type="ECO:0000313" key="2">
    <source>
        <dbReference type="Proteomes" id="UP000754883"/>
    </source>
</evidence>
<dbReference type="EMBL" id="CABFNO020001317">
    <property type="protein sequence ID" value="CAG9980689.1"/>
    <property type="molecule type" value="Genomic_DNA"/>
</dbReference>
<sequence>MDSIFTVDPDQPYAVWAAPGKPKYFGTPDPGVPPPADLEFRLLIANPAGSPHWFEGPNILHVPLNMGLIALVERLREFLPKDPVPEPSSSSSHGHHHSRLMSLIHRGSRGGNNHAKCPRLIHARLYLTRSPDGAVVPMDRASRRNRPNEELDYGWDFAHCFGYVDLVPRLEQDWRMVRELIVAARGQYKVFIAIKGDNA</sequence>
<dbReference type="Proteomes" id="UP000754883">
    <property type="component" value="Unassembled WGS sequence"/>
</dbReference>
<evidence type="ECO:0000313" key="1">
    <source>
        <dbReference type="EMBL" id="CAG9980689.1"/>
    </source>
</evidence>
<gene>
    <name evidence="1" type="ORF">CBYS24578_00007586</name>
</gene>
<proteinExistence type="predicted"/>
<name>A0A9N9U3P7_9HYPO</name>